<evidence type="ECO:0000259" key="2">
    <source>
        <dbReference type="PROSITE" id="PS50234"/>
    </source>
</evidence>
<sequence>MRSPSSLFRISMGKPTPFGLGATAFNGEVLFLPLEIVSVDARIFDVSALVQLEQRYINPNGNGLLSNAQYVFPIPGNAAVCEFKMKDSDGRVVSGVVKETEEAKQEFQDAVDEGKWAGVAYEITADVFCISIGAIRPGLHIKVILSYSMDIPENECEKMDQIRFALPTFIGERYGHAPAELSRTRSDDRGASFTFTAKVKMTSQIMGITSPSHPNEIAVQSSRQIRHGPAPLYATQVHLLAPMRLDRDFILSIQAEKLNVPRCFAEIDNASNSVALMLTLVPRLGAPDVTSQEYIFVLDRSGSMSGENRIEYAKETLKHLMAGLPTSNSYFNIVSFGMRYAPMWNRSVEYLTNKATAVAAIDTMSADMGGTEIGGALDWAYRNRIRETRTAVIVLTDGEVGQPESVINSVREMVGRTEQANFFRVFTVGIGNGASEALCSGLARVGNGVCFMTTRNEEIIERCSRILRAARTVPLGVATDFRVDWGFDTVPHPSVRKDDTRIISLEGGRSRLEISSPDVLQAPTRVPNLYDGNRFTVYAILSNTSVAPSQVVLCGTLPSGDPVEISVKVVYFLAKTAVRPPLLHTLAAKRFIRELEDGDISGLGVSDGGDVERCDEIAKAVIVDYGSRYSLASRFTSFVAVEEIKTERGDEGVNDEVQALDVDTTASDASDGFEMVEESHEVDRQRTFDGDRSVENHEQQMRDGHEHRERSLQNPMSGESDAIGDGGENNSRHRLAHGRADIPAGSANDDTDKTLANSFSDGLNLTSVTAHDTPESGENVGTHADTEDQREGPVASSSMTPRNVRSGPRRTSSGARNSTSGEVPRLRFADAHQEVPHEEETVNVSALERGSSTLIENKCYRTKLLPAQRQTSSDPTLHELINGLFANVAREWMRRSMLCQLI</sequence>
<feature type="region of interest" description="Disordered" evidence="1">
    <location>
        <begin position="765"/>
        <end position="825"/>
    </location>
</feature>
<dbReference type="InterPro" id="IPR013694">
    <property type="entry name" value="VIT"/>
</dbReference>
<dbReference type="PROSITE" id="PS51468">
    <property type="entry name" value="VIT"/>
    <property type="match status" value="1"/>
</dbReference>
<dbReference type="InterPro" id="IPR002035">
    <property type="entry name" value="VWF_A"/>
</dbReference>
<dbReference type="InterPro" id="IPR036465">
    <property type="entry name" value="vWFA_dom_sf"/>
</dbReference>
<dbReference type="PANTHER" id="PTHR45737:SF6">
    <property type="entry name" value="VON WILLEBRAND FACTOR A DOMAIN-CONTAINING PROTEIN 5A"/>
    <property type="match status" value="1"/>
</dbReference>
<organism evidence="4 5">
    <name type="scientific">Schizopora paradoxa</name>
    <dbReference type="NCBI Taxonomy" id="27342"/>
    <lineage>
        <taxon>Eukaryota</taxon>
        <taxon>Fungi</taxon>
        <taxon>Dikarya</taxon>
        <taxon>Basidiomycota</taxon>
        <taxon>Agaricomycotina</taxon>
        <taxon>Agaricomycetes</taxon>
        <taxon>Hymenochaetales</taxon>
        <taxon>Schizoporaceae</taxon>
        <taxon>Schizopora</taxon>
    </lineage>
</organism>
<dbReference type="InParanoid" id="A0A0H2R623"/>
<proteinExistence type="predicted"/>
<dbReference type="STRING" id="27342.A0A0H2R623"/>
<evidence type="ECO:0000259" key="3">
    <source>
        <dbReference type="PROSITE" id="PS51468"/>
    </source>
</evidence>
<feature type="compositionally biased region" description="Basic and acidic residues" evidence="1">
    <location>
        <begin position="677"/>
        <end position="711"/>
    </location>
</feature>
<name>A0A0H2R623_9AGAM</name>
<feature type="compositionally biased region" description="Polar residues" evidence="1">
    <location>
        <begin position="795"/>
        <end position="821"/>
    </location>
</feature>
<feature type="domain" description="VIT" evidence="3">
    <location>
        <begin position="18"/>
        <end position="149"/>
    </location>
</feature>
<dbReference type="OrthoDB" id="1729737at2759"/>
<dbReference type="SUPFAM" id="SSF53300">
    <property type="entry name" value="vWA-like"/>
    <property type="match status" value="1"/>
</dbReference>
<evidence type="ECO:0008006" key="6">
    <source>
        <dbReference type="Google" id="ProtNLM"/>
    </source>
</evidence>
<dbReference type="SMART" id="SM00327">
    <property type="entry name" value="VWA"/>
    <property type="match status" value="1"/>
</dbReference>
<evidence type="ECO:0000313" key="4">
    <source>
        <dbReference type="EMBL" id="KLO07314.1"/>
    </source>
</evidence>
<dbReference type="PROSITE" id="PS50234">
    <property type="entry name" value="VWFA"/>
    <property type="match status" value="1"/>
</dbReference>
<dbReference type="SMART" id="SM00609">
    <property type="entry name" value="VIT"/>
    <property type="match status" value="1"/>
</dbReference>
<accession>A0A0H2R623</accession>
<dbReference type="Pfam" id="PF13768">
    <property type="entry name" value="VWA_3"/>
    <property type="match status" value="1"/>
</dbReference>
<dbReference type="EMBL" id="KQ086147">
    <property type="protein sequence ID" value="KLO07314.1"/>
    <property type="molecule type" value="Genomic_DNA"/>
</dbReference>
<keyword evidence="5" id="KW-1185">Reference proteome</keyword>
<dbReference type="Gene3D" id="3.40.50.410">
    <property type="entry name" value="von Willebrand factor, type A domain"/>
    <property type="match status" value="1"/>
</dbReference>
<feature type="domain" description="VWFA" evidence="2">
    <location>
        <begin position="293"/>
        <end position="470"/>
    </location>
</feature>
<evidence type="ECO:0000313" key="5">
    <source>
        <dbReference type="Proteomes" id="UP000053477"/>
    </source>
</evidence>
<gene>
    <name evidence="4" type="ORF">SCHPADRAFT_654222</name>
</gene>
<feature type="region of interest" description="Disordered" evidence="1">
    <location>
        <begin position="665"/>
        <end position="733"/>
    </location>
</feature>
<reference evidence="4 5" key="1">
    <citation type="submission" date="2015-04" db="EMBL/GenBank/DDBJ databases">
        <title>Complete genome sequence of Schizopora paradoxa KUC8140, a cosmopolitan wood degrader in East Asia.</title>
        <authorList>
            <consortium name="DOE Joint Genome Institute"/>
            <person name="Min B."/>
            <person name="Park H."/>
            <person name="Jang Y."/>
            <person name="Kim J.-J."/>
            <person name="Kim K.H."/>
            <person name="Pangilinan J."/>
            <person name="Lipzen A."/>
            <person name="Riley R."/>
            <person name="Grigoriev I.V."/>
            <person name="Spatafora J.W."/>
            <person name="Choi I.-G."/>
        </authorList>
    </citation>
    <scope>NUCLEOTIDE SEQUENCE [LARGE SCALE GENOMIC DNA]</scope>
    <source>
        <strain evidence="4 5">KUC8140</strain>
    </source>
</reference>
<dbReference type="Proteomes" id="UP000053477">
    <property type="component" value="Unassembled WGS sequence"/>
</dbReference>
<dbReference type="Pfam" id="PF08487">
    <property type="entry name" value="VIT"/>
    <property type="match status" value="1"/>
</dbReference>
<dbReference type="PANTHER" id="PTHR45737">
    <property type="entry name" value="VON WILLEBRAND FACTOR A DOMAIN-CONTAINING PROTEIN 5A"/>
    <property type="match status" value="1"/>
</dbReference>
<protein>
    <recommendedName>
        <fullName evidence="6">VWA-like protein</fullName>
    </recommendedName>
</protein>
<evidence type="ECO:0000256" key="1">
    <source>
        <dbReference type="SAM" id="MobiDB-lite"/>
    </source>
</evidence>
<dbReference type="AlphaFoldDB" id="A0A0H2R623"/>